<dbReference type="STRING" id="109280.ENSHCOP00000011034"/>
<feature type="region of interest" description="Disordered" evidence="5">
    <location>
        <begin position="1"/>
        <end position="30"/>
    </location>
</feature>
<keyword evidence="2" id="KW-0378">Hydrolase</keyword>
<keyword evidence="1" id="KW-0547">Nucleotide-binding</keyword>
<keyword evidence="4" id="KW-0067">ATP-binding</keyword>
<organism evidence="7 8">
    <name type="scientific">Hippocampus comes</name>
    <name type="common">Tiger tail seahorse</name>
    <dbReference type="NCBI Taxonomy" id="109280"/>
    <lineage>
        <taxon>Eukaryota</taxon>
        <taxon>Metazoa</taxon>
        <taxon>Chordata</taxon>
        <taxon>Craniata</taxon>
        <taxon>Vertebrata</taxon>
        <taxon>Euteleostomi</taxon>
        <taxon>Actinopterygii</taxon>
        <taxon>Neopterygii</taxon>
        <taxon>Teleostei</taxon>
        <taxon>Neoteleostei</taxon>
        <taxon>Acanthomorphata</taxon>
        <taxon>Syngnathiaria</taxon>
        <taxon>Syngnathiformes</taxon>
        <taxon>Syngnathoidei</taxon>
        <taxon>Syngnathidae</taxon>
        <taxon>Hippocampus</taxon>
    </lineage>
</organism>
<dbReference type="GO" id="GO:0000400">
    <property type="term" value="F:four-way junction DNA binding"/>
    <property type="evidence" value="ECO:0007669"/>
    <property type="project" value="TreeGrafter"/>
</dbReference>
<keyword evidence="8" id="KW-1185">Reference proteome</keyword>
<dbReference type="Gene3D" id="3.40.50.10130">
    <property type="match status" value="1"/>
</dbReference>
<dbReference type="GO" id="GO:0016787">
    <property type="term" value="F:hydrolase activity"/>
    <property type="evidence" value="ECO:0007669"/>
    <property type="project" value="UniProtKB-KW"/>
</dbReference>
<dbReference type="GO" id="GO:0005524">
    <property type="term" value="F:ATP binding"/>
    <property type="evidence" value="ECO:0007669"/>
    <property type="project" value="UniProtKB-KW"/>
</dbReference>
<evidence type="ECO:0000259" key="6">
    <source>
        <dbReference type="SMART" id="SM00891"/>
    </source>
</evidence>
<dbReference type="Proteomes" id="UP000264820">
    <property type="component" value="Unplaced"/>
</dbReference>
<evidence type="ECO:0000256" key="3">
    <source>
        <dbReference type="ARBA" id="ARBA00022806"/>
    </source>
</evidence>
<evidence type="ECO:0000256" key="4">
    <source>
        <dbReference type="ARBA" id="ARBA00022840"/>
    </source>
</evidence>
<dbReference type="PANTHER" id="PTHR14025:SF20">
    <property type="entry name" value="FANCONI ANEMIA GROUP M PROTEIN"/>
    <property type="match status" value="1"/>
</dbReference>
<dbReference type="GO" id="GO:0036297">
    <property type="term" value="P:interstrand cross-link repair"/>
    <property type="evidence" value="ECO:0007669"/>
    <property type="project" value="TreeGrafter"/>
</dbReference>
<dbReference type="InterPro" id="IPR006166">
    <property type="entry name" value="ERCC4_domain"/>
</dbReference>
<dbReference type="SMART" id="SM00891">
    <property type="entry name" value="ERCC4"/>
    <property type="match status" value="1"/>
</dbReference>
<dbReference type="InterPro" id="IPR011335">
    <property type="entry name" value="Restrct_endonuc-II-like"/>
</dbReference>
<name>A0A3Q3DFS2_HIPCM</name>
<keyword evidence="3" id="KW-0347">Helicase</keyword>
<evidence type="ECO:0000313" key="7">
    <source>
        <dbReference type="Ensembl" id="ENSHCOP00000011034.1"/>
    </source>
</evidence>
<evidence type="ECO:0000256" key="2">
    <source>
        <dbReference type="ARBA" id="ARBA00022801"/>
    </source>
</evidence>
<dbReference type="GO" id="GO:0043138">
    <property type="term" value="F:3'-5' DNA helicase activity"/>
    <property type="evidence" value="ECO:0007669"/>
    <property type="project" value="TreeGrafter"/>
</dbReference>
<proteinExistence type="predicted"/>
<evidence type="ECO:0000256" key="5">
    <source>
        <dbReference type="SAM" id="MobiDB-lite"/>
    </source>
</evidence>
<reference evidence="7" key="1">
    <citation type="submission" date="2025-08" db="UniProtKB">
        <authorList>
            <consortium name="Ensembl"/>
        </authorList>
    </citation>
    <scope>IDENTIFICATION</scope>
</reference>
<feature type="domain" description="ERCC4" evidence="6">
    <location>
        <begin position="164"/>
        <end position="265"/>
    </location>
</feature>
<sequence>RQFLDEEAALSEDEDGAAVSSDEDDGDEQNLSLDGFVVDNTHLSQGLNFEMRGIYLKSVRSPAVPRRFKMSHQQLHNTDIFSQQVPEQDETYKEDSFVVGSQEDVEEEEESAEEAVELMPEDSFVDGRRQYATRRRVFLHKARAKADALASRAEPRSKFSRVLRLVDSSEEEEGADVLEPPKPVKLLPQQKSGVELVTSLRQHHGATVHVCSLDSSYFIVSARMAVERHAQSDLASPQNRKRLAEKLGSVQERFERVCLIVEKDRTKPEVSRPFHRTRCYDTTLSALVRSGVRLLWSDGPQQSATLLVELAQLERRKGQAFAPPSTELSGQHEQQDLQFYLSLPAVNYVHALNMSRRFRSVAQLVNSVESLERGGGMSRARAEEIFRFLRYNCD</sequence>
<dbReference type="Ensembl" id="ENSHCOT00000017638.1">
    <property type="protein sequence ID" value="ENSHCOP00000011034.1"/>
    <property type="gene ID" value="ENSHCOG00000013797.1"/>
</dbReference>
<accession>A0A3Q3DFS2</accession>
<dbReference type="Pfam" id="PF02732">
    <property type="entry name" value="ERCC4"/>
    <property type="match status" value="1"/>
</dbReference>
<reference evidence="7" key="2">
    <citation type="submission" date="2025-09" db="UniProtKB">
        <authorList>
            <consortium name="Ensembl"/>
        </authorList>
    </citation>
    <scope>IDENTIFICATION</scope>
</reference>
<dbReference type="AlphaFoldDB" id="A0A3Q3DFS2"/>
<dbReference type="GO" id="GO:0004518">
    <property type="term" value="F:nuclease activity"/>
    <property type="evidence" value="ECO:0007669"/>
    <property type="project" value="InterPro"/>
</dbReference>
<protein>
    <submittedName>
        <fullName evidence="7">FA complementation group M</fullName>
    </submittedName>
</protein>
<dbReference type="OMA" id="QEETKEC"/>
<evidence type="ECO:0000313" key="8">
    <source>
        <dbReference type="Proteomes" id="UP000264820"/>
    </source>
</evidence>
<dbReference type="GO" id="GO:0045003">
    <property type="term" value="P:double-strand break repair via synthesis-dependent strand annealing"/>
    <property type="evidence" value="ECO:0007669"/>
    <property type="project" value="TreeGrafter"/>
</dbReference>
<feature type="compositionally biased region" description="Acidic residues" evidence="5">
    <location>
        <begin position="1"/>
        <end position="28"/>
    </location>
</feature>
<dbReference type="PANTHER" id="PTHR14025">
    <property type="entry name" value="FANCONI ANEMIA GROUP M FANCM FAMILY MEMBER"/>
    <property type="match status" value="1"/>
</dbReference>
<dbReference type="SUPFAM" id="SSF52980">
    <property type="entry name" value="Restriction endonuclease-like"/>
    <property type="match status" value="1"/>
</dbReference>
<dbReference type="GeneTree" id="ENSGT00980000200482"/>
<evidence type="ECO:0000256" key="1">
    <source>
        <dbReference type="ARBA" id="ARBA00022741"/>
    </source>
</evidence>
<dbReference type="Gene3D" id="1.10.150.20">
    <property type="entry name" value="5' to 3' exonuclease, C-terminal subdomain"/>
    <property type="match status" value="1"/>
</dbReference>
<dbReference type="GO" id="GO:0009378">
    <property type="term" value="F:four-way junction helicase activity"/>
    <property type="evidence" value="ECO:0007669"/>
    <property type="project" value="TreeGrafter"/>
</dbReference>